<dbReference type="PANTHER" id="PTHR12992">
    <property type="entry name" value="NUDIX HYDROLASE"/>
    <property type="match status" value="1"/>
</dbReference>
<comment type="caution">
    <text evidence="8">The sequence shown here is derived from an EMBL/GenBank/DDBJ whole genome shotgun (WGS) entry which is preliminary data.</text>
</comment>
<keyword evidence="5" id="KW-0460">Magnesium</keyword>
<feature type="domain" description="Nudix hydrolase" evidence="7">
    <location>
        <begin position="2"/>
        <end position="137"/>
    </location>
</feature>
<protein>
    <submittedName>
        <fullName evidence="8">CoA pyrophosphatase</fullName>
    </submittedName>
</protein>
<dbReference type="InterPro" id="IPR015797">
    <property type="entry name" value="NUDIX_hydrolase-like_dom_sf"/>
</dbReference>
<dbReference type="Pfam" id="PF00293">
    <property type="entry name" value="NUDIX"/>
    <property type="match status" value="1"/>
</dbReference>
<dbReference type="RefSeq" id="WP_252435659.1">
    <property type="nucleotide sequence ID" value="NZ_JAGSOV010000009.1"/>
</dbReference>
<keyword evidence="4" id="KW-0378">Hydrolase</keyword>
<dbReference type="SUPFAM" id="SSF55811">
    <property type="entry name" value="Nudix"/>
    <property type="match status" value="1"/>
</dbReference>
<keyword evidence="3" id="KW-0479">Metal-binding</keyword>
<gene>
    <name evidence="8" type="ORF">KDL28_03180</name>
</gene>
<dbReference type="EMBL" id="JAGSOV010000009">
    <property type="protein sequence ID" value="MCO1654053.1"/>
    <property type="molecule type" value="Genomic_DNA"/>
</dbReference>
<reference evidence="8" key="1">
    <citation type="submission" date="2021-04" db="EMBL/GenBank/DDBJ databases">
        <title>Pseudonocardia sp. nov., isolated from sandy soil of mangrove forest.</title>
        <authorList>
            <person name="Zan Z."/>
            <person name="Huang R."/>
            <person name="Liu W."/>
        </authorList>
    </citation>
    <scope>NUCLEOTIDE SEQUENCE</scope>
    <source>
        <strain evidence="8">S2-4</strain>
    </source>
</reference>
<evidence type="ECO:0000256" key="6">
    <source>
        <dbReference type="ARBA" id="ARBA00023211"/>
    </source>
</evidence>
<keyword evidence="6" id="KW-0464">Manganese</keyword>
<dbReference type="CDD" id="cd03426">
    <property type="entry name" value="NUDIX_CoAse_Nudt7"/>
    <property type="match status" value="1"/>
</dbReference>
<proteinExistence type="predicted"/>
<dbReference type="InterPro" id="IPR045121">
    <property type="entry name" value="CoAse"/>
</dbReference>
<sequence>MSRVEAAVLVPLHVGPAGERRIVLIERTPHGVHGGDVALPGGRREPGDASLRETAVRETVEELGVPRSTVVALLDLDPVATRSTGFLVTPVVGRLLAVPPVWRPQEREVAAVLDVAVAALLDPAAAGEQGVEYGGRLVSVPVLRLGERVVWGLTLRILAPLLPRIAAGEFD</sequence>
<evidence type="ECO:0000256" key="4">
    <source>
        <dbReference type="ARBA" id="ARBA00022801"/>
    </source>
</evidence>
<evidence type="ECO:0000259" key="7">
    <source>
        <dbReference type="PROSITE" id="PS51462"/>
    </source>
</evidence>
<dbReference type="PANTHER" id="PTHR12992:SF11">
    <property type="entry name" value="MITOCHONDRIAL COENZYME A DIPHOSPHATASE NUDT8"/>
    <property type="match status" value="1"/>
</dbReference>
<organism evidence="8 9">
    <name type="scientific">Pseudonocardia humida</name>
    <dbReference type="NCBI Taxonomy" id="2800819"/>
    <lineage>
        <taxon>Bacteria</taxon>
        <taxon>Bacillati</taxon>
        <taxon>Actinomycetota</taxon>
        <taxon>Actinomycetes</taxon>
        <taxon>Pseudonocardiales</taxon>
        <taxon>Pseudonocardiaceae</taxon>
        <taxon>Pseudonocardia</taxon>
    </lineage>
</organism>
<dbReference type="Proteomes" id="UP001165283">
    <property type="component" value="Unassembled WGS sequence"/>
</dbReference>
<evidence type="ECO:0000313" key="9">
    <source>
        <dbReference type="Proteomes" id="UP001165283"/>
    </source>
</evidence>
<dbReference type="PROSITE" id="PS51462">
    <property type="entry name" value="NUDIX"/>
    <property type="match status" value="1"/>
</dbReference>
<dbReference type="Gene3D" id="3.90.79.10">
    <property type="entry name" value="Nucleoside Triphosphate Pyrophosphohydrolase"/>
    <property type="match status" value="1"/>
</dbReference>
<keyword evidence="9" id="KW-1185">Reference proteome</keyword>
<comment type="cofactor">
    <cofactor evidence="1">
        <name>Mn(2+)</name>
        <dbReference type="ChEBI" id="CHEBI:29035"/>
    </cofactor>
</comment>
<evidence type="ECO:0000256" key="2">
    <source>
        <dbReference type="ARBA" id="ARBA00001946"/>
    </source>
</evidence>
<evidence type="ECO:0000313" key="8">
    <source>
        <dbReference type="EMBL" id="MCO1654053.1"/>
    </source>
</evidence>
<evidence type="ECO:0000256" key="5">
    <source>
        <dbReference type="ARBA" id="ARBA00022842"/>
    </source>
</evidence>
<name>A0ABT0ZTJ9_9PSEU</name>
<evidence type="ECO:0000256" key="3">
    <source>
        <dbReference type="ARBA" id="ARBA00022723"/>
    </source>
</evidence>
<accession>A0ABT0ZTJ9</accession>
<comment type="cofactor">
    <cofactor evidence="2">
        <name>Mg(2+)</name>
        <dbReference type="ChEBI" id="CHEBI:18420"/>
    </cofactor>
</comment>
<dbReference type="InterPro" id="IPR000086">
    <property type="entry name" value="NUDIX_hydrolase_dom"/>
</dbReference>
<evidence type="ECO:0000256" key="1">
    <source>
        <dbReference type="ARBA" id="ARBA00001936"/>
    </source>
</evidence>